<dbReference type="PANTHER" id="PTHR43694">
    <property type="entry name" value="RIBONUCLEASE J"/>
    <property type="match status" value="1"/>
</dbReference>
<sequence length="694" mass="77641">MSDNLSDKAIRARQNLQKKAQDLAKNREKYVPKRNDAKQKAKKAEFTKKAAKVVKNNKNNSQNADAKKVNLPTTTRRGAVVRAQRMISNDINLRATQHIINIPVNKSLFNGFNGEQLTPTILKKLRPENDSVKIIPLGGLGEFGIGKNMFAIEYGNEILIIDMGSIFPNEDYPGVNFMTPDITYLEDNMHKVKAVAFTHAHLDHIGAVRQLLPKFGNLIPIYATDFTIGMIKRQMEEAVAEVSPNYQVVDPFRHEQIRISENLTLEFVHVLHSIPGCVAMIIRTPNGNIVHMGDWRFENDPIDTQFDMPRLAEVAQKEGIDLLMNESTNIDVPGTHPHSEYAIGESIGEVMDAYPHARLIISCFSSQIYRLQLILDEAAKHNRKVAFAGFSMINAVEIALRSKKIKVPKDTIAKMEDIVKMDDSKVTIVCTGSQGELNAVLNRMATGAHRFVKIKATDVVVFSSSPIPGNEPKVASTVDGLIREGAGVVQHGRGHYHGIGPLHLSGHAYYDDHVRLVETLRPKNYLPVHGEFYMLQHNAEMAQKVLGLKRERILVADSGDIIELTKNKTIKKGGRIHVGSILYDNTGNTVHDAVVKDRLHISTEGIFIIVLTINKKTGRLMKTPDVISRAFVYLKDSEELVGKIRHYLRVKTDREVGRQIDINDLKQEIKDDVSHLLFDSTGHTPIVIPVVNKV</sequence>
<evidence type="ECO:0000256" key="2">
    <source>
        <dbReference type="ARBA" id="ARBA00022722"/>
    </source>
</evidence>
<dbReference type="InterPro" id="IPR001279">
    <property type="entry name" value="Metallo-B-lactamas"/>
</dbReference>
<feature type="compositionally biased region" description="Basic and acidic residues" evidence="8">
    <location>
        <begin position="19"/>
        <end position="44"/>
    </location>
</feature>
<dbReference type="Pfam" id="PF22505">
    <property type="entry name" value="RNase_J_b_CASP"/>
    <property type="match status" value="1"/>
</dbReference>
<dbReference type="PANTHER" id="PTHR43694:SF1">
    <property type="entry name" value="RIBONUCLEASE J"/>
    <property type="match status" value="1"/>
</dbReference>
<dbReference type="Pfam" id="PF07521">
    <property type="entry name" value="RMMBL"/>
    <property type="match status" value="1"/>
</dbReference>
<accession>A0ABY0FKX2</accession>
<gene>
    <name evidence="10" type="primary">rnj1</name>
    <name evidence="10" type="ORF">G6CMJM_00139</name>
</gene>
<evidence type="ECO:0000313" key="11">
    <source>
        <dbReference type="Proteomes" id="UP001190925"/>
    </source>
</evidence>
<evidence type="ECO:0000313" key="10">
    <source>
        <dbReference type="EMBL" id="RYC72805.1"/>
    </source>
</evidence>
<dbReference type="InterPro" id="IPR036866">
    <property type="entry name" value="RibonucZ/Hydroxyglut_hydro"/>
</dbReference>
<dbReference type="InterPro" id="IPR042173">
    <property type="entry name" value="RNase_J_2"/>
</dbReference>
<dbReference type="EMBL" id="PRLK01000002">
    <property type="protein sequence ID" value="RYC72805.1"/>
    <property type="molecule type" value="Genomic_DNA"/>
</dbReference>
<evidence type="ECO:0000256" key="4">
    <source>
        <dbReference type="ARBA" id="ARBA00022801"/>
    </source>
</evidence>
<dbReference type="InterPro" id="IPR055132">
    <property type="entry name" value="RNase_J_b_CASP"/>
</dbReference>
<reference evidence="10 11" key="2">
    <citation type="journal article" date="2020" name="Cell Rep.">
        <title>Acquisition and Adaptation of Ultra-small Parasitic Reduced Genome Bacteria to Mammalian Hosts.</title>
        <authorList>
            <person name="McLean J.S."/>
            <person name="Bor B."/>
            <person name="Kerns K.A."/>
            <person name="Liu Q."/>
            <person name="To T.T."/>
            <person name="Solden L."/>
            <person name="Hendrickson E.L."/>
            <person name="Wrighton K."/>
            <person name="Shi W."/>
            <person name="He X."/>
        </authorList>
    </citation>
    <scope>NUCLEOTIDE SEQUENCE [LARGE SCALE GENOMIC DNA]</scope>
    <source>
        <strain evidence="10 11">TM7_CMJM_G6_1_HOT_870</strain>
    </source>
</reference>
<dbReference type="RefSeq" id="WP_129718566.1">
    <property type="nucleotide sequence ID" value="NZ_PRLK01000002.1"/>
</dbReference>
<evidence type="ECO:0000256" key="1">
    <source>
        <dbReference type="ARBA" id="ARBA00022490"/>
    </source>
</evidence>
<dbReference type="Gene3D" id="3.60.15.10">
    <property type="entry name" value="Ribonuclease Z/Hydroxyacylglutathione hydrolase-like"/>
    <property type="match status" value="1"/>
</dbReference>
<reference evidence="10 11" key="1">
    <citation type="journal article" date="2018" name="bioRxiv">
        <title>Evidence of independent acquisition and adaption of ultra-small bacteria to human hosts across the highly diverse yet reduced genomes of the phylum Saccharibacteria.</title>
        <authorList>
            <person name="McLean J.S."/>
            <person name="Bor B."/>
            <person name="To T.T."/>
            <person name="Liu Q."/>
            <person name="Kearns K.A."/>
            <person name="Solden L.M."/>
            <person name="Wrighton K.C."/>
            <person name="He X."/>
            <person name="Shi W."/>
        </authorList>
    </citation>
    <scope>NUCLEOTIDE SEQUENCE [LARGE SCALE GENOMIC DNA]</scope>
    <source>
        <strain evidence="10 11">TM7_CMJM_G6_1_HOT_870</strain>
    </source>
</reference>
<dbReference type="InterPro" id="IPR004613">
    <property type="entry name" value="RNase_J"/>
</dbReference>
<dbReference type="InterPro" id="IPR011108">
    <property type="entry name" value="RMMBL"/>
</dbReference>
<organism evidence="10 11">
    <name type="scientific">Candidatus Nanogingivalis gingivitcus</name>
    <dbReference type="NCBI Taxonomy" id="2171992"/>
    <lineage>
        <taxon>Bacteria</taxon>
        <taxon>Candidatus Saccharimonadota</taxon>
        <taxon>Candidatus Nanosyncoccalia</taxon>
        <taxon>Candidatus Nanogingivales</taxon>
        <taxon>Candidatus Nanogingivalaceae</taxon>
        <taxon>Candidatus Nanogingivalis</taxon>
    </lineage>
</organism>
<keyword evidence="5" id="KW-0862">Zinc</keyword>
<dbReference type="EC" id="3.1.-.-" evidence="10"/>
<keyword evidence="11" id="KW-1185">Reference proteome</keyword>
<comment type="caution">
    <text evidence="10">The sequence shown here is derived from an EMBL/GenBank/DDBJ whole genome shotgun (WGS) entry which is preliminary data.</text>
</comment>
<evidence type="ECO:0000256" key="8">
    <source>
        <dbReference type="SAM" id="MobiDB-lite"/>
    </source>
</evidence>
<keyword evidence="7" id="KW-0694">RNA-binding</keyword>
<name>A0ABY0FKX2_9BACT</name>
<keyword evidence="4 10" id="KW-0378">Hydrolase</keyword>
<proteinExistence type="predicted"/>
<dbReference type="Gene3D" id="3.10.20.580">
    <property type="match status" value="1"/>
</dbReference>
<dbReference type="InterPro" id="IPR001587">
    <property type="entry name" value="RNase_J_CS"/>
</dbReference>
<dbReference type="Proteomes" id="UP001190925">
    <property type="component" value="Unassembled WGS sequence"/>
</dbReference>
<dbReference type="Pfam" id="PF17770">
    <property type="entry name" value="RNase_J_C"/>
    <property type="match status" value="1"/>
</dbReference>
<dbReference type="InterPro" id="IPR041636">
    <property type="entry name" value="RNase_J_C"/>
</dbReference>
<dbReference type="NCBIfam" id="TIGR00649">
    <property type="entry name" value="MG423"/>
    <property type="match status" value="1"/>
</dbReference>
<dbReference type="Pfam" id="PF12706">
    <property type="entry name" value="Lactamase_B_2"/>
    <property type="match status" value="1"/>
</dbReference>
<dbReference type="Gene3D" id="3.40.50.10710">
    <property type="entry name" value="Metallo-hydrolase/oxidoreductase"/>
    <property type="match status" value="1"/>
</dbReference>
<keyword evidence="2" id="KW-0540">Nuclease</keyword>
<dbReference type="GO" id="GO:0016787">
    <property type="term" value="F:hydrolase activity"/>
    <property type="evidence" value="ECO:0007669"/>
    <property type="project" value="UniProtKB-KW"/>
</dbReference>
<protein>
    <submittedName>
        <fullName evidence="10">Ribonuclease J 1</fullName>
        <ecNumber evidence="10">3.1.-.-</ecNumber>
    </submittedName>
</protein>
<keyword evidence="1" id="KW-0963">Cytoplasm</keyword>
<evidence type="ECO:0000259" key="9">
    <source>
        <dbReference type="SMART" id="SM00849"/>
    </source>
</evidence>
<dbReference type="SMART" id="SM00849">
    <property type="entry name" value="Lactamase_B"/>
    <property type="match status" value="1"/>
</dbReference>
<evidence type="ECO:0000256" key="7">
    <source>
        <dbReference type="ARBA" id="ARBA00022884"/>
    </source>
</evidence>
<feature type="compositionally biased region" description="Basic and acidic residues" evidence="8">
    <location>
        <begin position="1"/>
        <end position="10"/>
    </location>
</feature>
<evidence type="ECO:0000256" key="3">
    <source>
        <dbReference type="ARBA" id="ARBA00022723"/>
    </source>
</evidence>
<evidence type="ECO:0000256" key="6">
    <source>
        <dbReference type="ARBA" id="ARBA00022839"/>
    </source>
</evidence>
<dbReference type="SUPFAM" id="SSF56281">
    <property type="entry name" value="Metallo-hydrolase/oxidoreductase"/>
    <property type="match status" value="1"/>
</dbReference>
<feature type="region of interest" description="Disordered" evidence="8">
    <location>
        <begin position="1"/>
        <end position="44"/>
    </location>
</feature>
<feature type="domain" description="Metallo-beta-lactamase" evidence="9">
    <location>
        <begin position="146"/>
        <end position="336"/>
    </location>
</feature>
<keyword evidence="6" id="KW-0269">Exonuclease</keyword>
<evidence type="ECO:0000256" key="5">
    <source>
        <dbReference type="ARBA" id="ARBA00022833"/>
    </source>
</evidence>
<dbReference type="PROSITE" id="PS01292">
    <property type="entry name" value="UPF0036"/>
    <property type="match status" value="1"/>
</dbReference>
<dbReference type="CDD" id="cd07714">
    <property type="entry name" value="RNaseJ_MBL-fold"/>
    <property type="match status" value="1"/>
</dbReference>
<keyword evidence="3" id="KW-0479">Metal-binding</keyword>